<organism evidence="2 3">
    <name type="scientific">Corynespora cassiicola Philippines</name>
    <dbReference type="NCBI Taxonomy" id="1448308"/>
    <lineage>
        <taxon>Eukaryota</taxon>
        <taxon>Fungi</taxon>
        <taxon>Dikarya</taxon>
        <taxon>Ascomycota</taxon>
        <taxon>Pezizomycotina</taxon>
        <taxon>Dothideomycetes</taxon>
        <taxon>Pleosporomycetidae</taxon>
        <taxon>Pleosporales</taxon>
        <taxon>Corynesporascaceae</taxon>
        <taxon>Corynespora</taxon>
    </lineage>
</organism>
<protein>
    <submittedName>
        <fullName evidence="2">Uncharacterized protein</fullName>
    </submittedName>
</protein>
<dbReference type="EMBL" id="KZ678309">
    <property type="protein sequence ID" value="PSN58548.1"/>
    <property type="molecule type" value="Genomic_DNA"/>
</dbReference>
<keyword evidence="3" id="KW-1185">Reference proteome</keyword>
<proteinExistence type="predicted"/>
<dbReference type="Proteomes" id="UP000240883">
    <property type="component" value="Unassembled WGS sequence"/>
</dbReference>
<evidence type="ECO:0000256" key="1">
    <source>
        <dbReference type="SAM" id="MobiDB-lite"/>
    </source>
</evidence>
<dbReference type="OrthoDB" id="3454835at2759"/>
<gene>
    <name evidence="2" type="ORF">BS50DRAFT_682755</name>
</gene>
<dbReference type="AlphaFoldDB" id="A0A2T2N0H4"/>
<reference evidence="2 3" key="1">
    <citation type="journal article" date="2018" name="Front. Microbiol.">
        <title>Genome-Wide Analysis of Corynespora cassiicola Leaf Fall Disease Putative Effectors.</title>
        <authorList>
            <person name="Lopez D."/>
            <person name="Ribeiro S."/>
            <person name="Label P."/>
            <person name="Fumanal B."/>
            <person name="Venisse J.S."/>
            <person name="Kohler A."/>
            <person name="de Oliveira R.R."/>
            <person name="Labutti K."/>
            <person name="Lipzen A."/>
            <person name="Lail K."/>
            <person name="Bauer D."/>
            <person name="Ohm R.A."/>
            <person name="Barry K.W."/>
            <person name="Spatafora J."/>
            <person name="Grigoriev I.V."/>
            <person name="Martin F.M."/>
            <person name="Pujade-Renaud V."/>
        </authorList>
    </citation>
    <scope>NUCLEOTIDE SEQUENCE [LARGE SCALE GENOMIC DNA]</scope>
    <source>
        <strain evidence="2 3">Philippines</strain>
    </source>
</reference>
<name>A0A2T2N0H4_CORCC</name>
<sequence>MANLRDFGLRLAPYDGCAEIHTKDAAHFLQFVNDIHESKELVGCGSGFTDINKGIDVMIGYDNLIYGDRIETSGGSHGIMPSDPRLAVEGEQGEPACSSGRSQE</sequence>
<feature type="region of interest" description="Disordered" evidence="1">
    <location>
        <begin position="73"/>
        <end position="104"/>
    </location>
</feature>
<evidence type="ECO:0000313" key="2">
    <source>
        <dbReference type="EMBL" id="PSN58548.1"/>
    </source>
</evidence>
<evidence type="ECO:0000313" key="3">
    <source>
        <dbReference type="Proteomes" id="UP000240883"/>
    </source>
</evidence>
<accession>A0A2T2N0H4</accession>